<keyword evidence="2" id="KW-1185">Reference proteome</keyword>
<gene>
    <name evidence="1" type="ORF">NGB36_02895</name>
</gene>
<accession>A0ABT1PPH5</accession>
<dbReference type="InterPro" id="IPR008912">
    <property type="entry name" value="Uncharacterised_CoxE"/>
</dbReference>
<organism evidence="1 2">
    <name type="scientific">Streptomyces humicola</name>
    <dbReference type="NCBI Taxonomy" id="2953240"/>
    <lineage>
        <taxon>Bacteria</taxon>
        <taxon>Bacillati</taxon>
        <taxon>Actinomycetota</taxon>
        <taxon>Actinomycetes</taxon>
        <taxon>Kitasatosporales</taxon>
        <taxon>Streptomycetaceae</taxon>
        <taxon>Streptomyces</taxon>
    </lineage>
</organism>
<evidence type="ECO:0000313" key="2">
    <source>
        <dbReference type="Proteomes" id="UP001057702"/>
    </source>
</evidence>
<comment type="caution">
    <text evidence="1">The sequence shown here is derived from an EMBL/GenBank/DDBJ whole genome shotgun (WGS) entry which is preliminary data.</text>
</comment>
<reference evidence="1" key="1">
    <citation type="submission" date="2022-06" db="EMBL/GenBank/DDBJ databases">
        <title>Draft genome sequence of Streptomyces sp. RB6PN25 isolated from peat swamp forest in Thailand.</title>
        <authorList>
            <person name="Duangmal K."/>
            <person name="Klaysubun C."/>
        </authorList>
    </citation>
    <scope>NUCLEOTIDE SEQUENCE</scope>
    <source>
        <strain evidence="1">RB6PN25</strain>
    </source>
</reference>
<proteinExistence type="predicted"/>
<evidence type="ECO:0000313" key="1">
    <source>
        <dbReference type="EMBL" id="MCQ4079575.1"/>
    </source>
</evidence>
<protein>
    <submittedName>
        <fullName evidence="1">VWA domain-containing protein</fullName>
    </submittedName>
</protein>
<dbReference type="Proteomes" id="UP001057702">
    <property type="component" value="Unassembled WGS sequence"/>
</dbReference>
<dbReference type="EMBL" id="JANFNG010000001">
    <property type="protein sequence ID" value="MCQ4079575.1"/>
    <property type="molecule type" value="Genomic_DNA"/>
</dbReference>
<dbReference type="Pfam" id="PF05762">
    <property type="entry name" value="VWA_CoxE"/>
    <property type="match status" value="1"/>
</dbReference>
<sequence length="147" mass="16074">MSSPPDAPEVMRQRLEETGYLVDEGLAIVCFLALRRHRPILCEGDADVGALASPAEVLRHRDVAELSAAERAQLRCLLASRMRRLHRLARRVVWANLLKARPGYQPLAAGMAAALPGVDAFVEGHGLAALEHLSAEGCGRCVRSFRR</sequence>
<name>A0ABT1PPH5_9ACTN</name>